<feature type="transmembrane region" description="Helical" evidence="7">
    <location>
        <begin position="104"/>
        <end position="130"/>
    </location>
</feature>
<sequence length="395" mass="44068">MADMAGSPSRNDPKYAPGAEQMRQDIGVGISIAMTLLGVLCVGLRVYTRAYIVRNMGIEDWTMIGAAVLTIVFLLEVIAGSKHYMMGFGGLSLTPELMKSNIKMILAIIVTYKTTVTVIKISIVMMYLRLAVDRTFARLCKGTIYLLLLWQFILFIVVPAQCRPLNKLWDFTGRIQGKCINANAFYLTTSIFHILVDLWILVLPVKLFRSIKRPTREKLVLLLVFSLGAFSTIASIVRLQFLRAFTVSDDPFYASLPINTWSMVEVNVGILCASLSTLRPLFSKAQRYRTWEALGERVRSRSASATSARKGFGNKSGSGSPQATKEQDIVFERLITLTAVTVRDPKEWFEEVERPPAVPPKDERFETASFKSGKSGHSEMLSPGLTVPPLVVRKI</sequence>
<feature type="transmembrane region" description="Helical" evidence="7">
    <location>
        <begin position="261"/>
        <end position="282"/>
    </location>
</feature>
<protein>
    <recommendedName>
        <fullName evidence="8">Rhodopsin domain-containing protein</fullName>
    </recommendedName>
</protein>
<feature type="compositionally biased region" description="Basic and acidic residues" evidence="6">
    <location>
        <begin position="353"/>
        <end position="366"/>
    </location>
</feature>
<keyword evidence="4 7" id="KW-0472">Membrane</keyword>
<feature type="transmembrane region" description="Helical" evidence="7">
    <location>
        <begin position="184"/>
        <end position="207"/>
    </location>
</feature>
<dbReference type="GO" id="GO:0016020">
    <property type="term" value="C:membrane"/>
    <property type="evidence" value="ECO:0007669"/>
    <property type="project" value="UniProtKB-SubCell"/>
</dbReference>
<evidence type="ECO:0000259" key="8">
    <source>
        <dbReference type="Pfam" id="PF20684"/>
    </source>
</evidence>
<feature type="domain" description="Rhodopsin" evidence="8">
    <location>
        <begin position="44"/>
        <end position="284"/>
    </location>
</feature>
<dbReference type="InterPro" id="IPR052337">
    <property type="entry name" value="SAT4-like"/>
</dbReference>
<feature type="transmembrane region" description="Helical" evidence="7">
    <location>
        <begin position="26"/>
        <end position="48"/>
    </location>
</feature>
<dbReference type="OrthoDB" id="5329176at2759"/>
<evidence type="ECO:0000313" key="9">
    <source>
        <dbReference type="EMBL" id="KAF2864953.1"/>
    </source>
</evidence>
<dbReference type="AlphaFoldDB" id="A0A7C8I2B1"/>
<dbReference type="EMBL" id="JAADJZ010000038">
    <property type="protein sequence ID" value="KAF2864953.1"/>
    <property type="molecule type" value="Genomic_DNA"/>
</dbReference>
<evidence type="ECO:0000256" key="7">
    <source>
        <dbReference type="SAM" id="Phobius"/>
    </source>
</evidence>
<evidence type="ECO:0000256" key="4">
    <source>
        <dbReference type="ARBA" id="ARBA00023136"/>
    </source>
</evidence>
<evidence type="ECO:0000313" key="10">
    <source>
        <dbReference type="Proteomes" id="UP000481861"/>
    </source>
</evidence>
<evidence type="ECO:0000256" key="3">
    <source>
        <dbReference type="ARBA" id="ARBA00022989"/>
    </source>
</evidence>
<dbReference type="PANTHER" id="PTHR33048">
    <property type="entry name" value="PTH11-LIKE INTEGRAL MEMBRANE PROTEIN (AFU_ORTHOLOGUE AFUA_5G11245)"/>
    <property type="match status" value="1"/>
</dbReference>
<keyword evidence="2 7" id="KW-0812">Transmembrane</keyword>
<keyword evidence="3 7" id="KW-1133">Transmembrane helix</keyword>
<comment type="subcellular location">
    <subcellularLocation>
        <location evidence="1">Membrane</location>
        <topology evidence="1">Multi-pass membrane protein</topology>
    </subcellularLocation>
</comment>
<comment type="similarity">
    <text evidence="5">Belongs to the SAT4 family.</text>
</comment>
<gene>
    <name evidence="9" type="ORF">BDV95DRAFT_600138</name>
</gene>
<feature type="compositionally biased region" description="Polar residues" evidence="6">
    <location>
        <begin position="315"/>
        <end position="324"/>
    </location>
</feature>
<evidence type="ECO:0000256" key="1">
    <source>
        <dbReference type="ARBA" id="ARBA00004141"/>
    </source>
</evidence>
<accession>A0A7C8I2B1</accession>
<dbReference type="Pfam" id="PF20684">
    <property type="entry name" value="Fung_rhodopsin"/>
    <property type="match status" value="1"/>
</dbReference>
<dbReference type="PANTHER" id="PTHR33048:SF123">
    <property type="entry name" value="INTEGRAL MEMBRANE PROTEIN"/>
    <property type="match status" value="1"/>
</dbReference>
<proteinExistence type="inferred from homology"/>
<reference evidence="9 10" key="1">
    <citation type="submission" date="2020-01" db="EMBL/GenBank/DDBJ databases">
        <authorList>
            <consortium name="DOE Joint Genome Institute"/>
            <person name="Haridas S."/>
            <person name="Albert R."/>
            <person name="Binder M."/>
            <person name="Bloem J."/>
            <person name="Labutti K."/>
            <person name="Salamov A."/>
            <person name="Andreopoulos B."/>
            <person name="Baker S.E."/>
            <person name="Barry K."/>
            <person name="Bills G."/>
            <person name="Bluhm B.H."/>
            <person name="Cannon C."/>
            <person name="Castanera R."/>
            <person name="Culley D.E."/>
            <person name="Daum C."/>
            <person name="Ezra D."/>
            <person name="Gonzalez J.B."/>
            <person name="Henrissat B."/>
            <person name="Kuo A."/>
            <person name="Liang C."/>
            <person name="Lipzen A."/>
            <person name="Lutzoni F."/>
            <person name="Magnuson J."/>
            <person name="Mondo S."/>
            <person name="Nolan M."/>
            <person name="Ohm R."/>
            <person name="Pangilinan J."/>
            <person name="Park H.-J.H."/>
            <person name="Ramirez L."/>
            <person name="Alfaro M."/>
            <person name="Sun H."/>
            <person name="Tritt A."/>
            <person name="Yoshinaga Y."/>
            <person name="Zwiers L.-H.L."/>
            <person name="Turgeon B.G."/>
            <person name="Goodwin S.B."/>
            <person name="Spatafora J.W."/>
            <person name="Crous P.W."/>
            <person name="Grigoriev I.V."/>
        </authorList>
    </citation>
    <scope>NUCLEOTIDE SEQUENCE [LARGE SCALE GENOMIC DNA]</scope>
    <source>
        <strain evidence="9 10">CBS 611.86</strain>
    </source>
</reference>
<name>A0A7C8I2B1_9PLEO</name>
<evidence type="ECO:0000256" key="5">
    <source>
        <dbReference type="ARBA" id="ARBA00038359"/>
    </source>
</evidence>
<evidence type="ECO:0000256" key="2">
    <source>
        <dbReference type="ARBA" id="ARBA00022692"/>
    </source>
</evidence>
<feature type="transmembrane region" description="Helical" evidence="7">
    <location>
        <begin position="142"/>
        <end position="160"/>
    </location>
</feature>
<feature type="region of interest" description="Disordered" evidence="6">
    <location>
        <begin position="353"/>
        <end position="383"/>
    </location>
</feature>
<organism evidence="9 10">
    <name type="scientific">Massariosphaeria phaeospora</name>
    <dbReference type="NCBI Taxonomy" id="100035"/>
    <lineage>
        <taxon>Eukaryota</taxon>
        <taxon>Fungi</taxon>
        <taxon>Dikarya</taxon>
        <taxon>Ascomycota</taxon>
        <taxon>Pezizomycotina</taxon>
        <taxon>Dothideomycetes</taxon>
        <taxon>Pleosporomycetidae</taxon>
        <taxon>Pleosporales</taxon>
        <taxon>Pleosporales incertae sedis</taxon>
        <taxon>Massariosphaeria</taxon>
    </lineage>
</organism>
<dbReference type="InterPro" id="IPR049326">
    <property type="entry name" value="Rhodopsin_dom_fungi"/>
</dbReference>
<feature type="transmembrane region" description="Helical" evidence="7">
    <location>
        <begin position="219"/>
        <end position="241"/>
    </location>
</feature>
<comment type="caution">
    <text evidence="9">The sequence shown here is derived from an EMBL/GenBank/DDBJ whole genome shotgun (WGS) entry which is preliminary data.</text>
</comment>
<feature type="transmembrane region" description="Helical" evidence="7">
    <location>
        <begin position="60"/>
        <end position="84"/>
    </location>
</feature>
<evidence type="ECO:0000256" key="6">
    <source>
        <dbReference type="SAM" id="MobiDB-lite"/>
    </source>
</evidence>
<feature type="region of interest" description="Disordered" evidence="6">
    <location>
        <begin position="305"/>
        <end position="324"/>
    </location>
</feature>
<keyword evidence="10" id="KW-1185">Reference proteome</keyword>
<dbReference type="Proteomes" id="UP000481861">
    <property type="component" value="Unassembled WGS sequence"/>
</dbReference>